<proteinExistence type="predicted"/>
<dbReference type="Proteomes" id="UP001141434">
    <property type="component" value="Unassembled WGS sequence"/>
</dbReference>
<reference evidence="1" key="2">
    <citation type="journal article" date="2023" name="IMA Fungus">
        <title>Comparative genomic study of the Penicillium genus elucidates a diverse pangenome and 15 lateral gene transfer events.</title>
        <authorList>
            <person name="Petersen C."/>
            <person name="Sorensen T."/>
            <person name="Nielsen M.R."/>
            <person name="Sondergaard T.E."/>
            <person name="Sorensen J.L."/>
            <person name="Fitzpatrick D.A."/>
            <person name="Frisvad J.C."/>
            <person name="Nielsen K.L."/>
        </authorList>
    </citation>
    <scope>NUCLEOTIDE SEQUENCE</scope>
    <source>
        <strain evidence="1">IBT 34128</strain>
    </source>
</reference>
<evidence type="ECO:0000313" key="2">
    <source>
        <dbReference type="Proteomes" id="UP001141434"/>
    </source>
</evidence>
<accession>A0A9W9EN40</accession>
<organism evidence="1 2">
    <name type="scientific">Penicillium alfredii</name>
    <dbReference type="NCBI Taxonomy" id="1506179"/>
    <lineage>
        <taxon>Eukaryota</taxon>
        <taxon>Fungi</taxon>
        <taxon>Dikarya</taxon>
        <taxon>Ascomycota</taxon>
        <taxon>Pezizomycotina</taxon>
        <taxon>Eurotiomycetes</taxon>
        <taxon>Eurotiomycetidae</taxon>
        <taxon>Eurotiales</taxon>
        <taxon>Aspergillaceae</taxon>
        <taxon>Penicillium</taxon>
    </lineage>
</organism>
<dbReference type="RefSeq" id="XP_056508172.1">
    <property type="nucleotide sequence ID" value="XM_056659879.1"/>
</dbReference>
<keyword evidence="2" id="KW-1185">Reference proteome</keyword>
<dbReference type="EMBL" id="JAPMSZ010000011">
    <property type="protein sequence ID" value="KAJ5084775.1"/>
    <property type="molecule type" value="Genomic_DNA"/>
</dbReference>
<sequence>MDPIKLPPAAEDVRKEIKGIIPETSTSSHQAAEIEPKIRKDGNKTYLGDWLANKISFLKKEMHIGDAIGDGWGWHLVYFSNSTELQNDRKQGFLVPLSEEITLTPGGVLQEGFYMNITTEPVVSSGATAIFIVPRN</sequence>
<reference evidence="1" key="1">
    <citation type="submission" date="2022-11" db="EMBL/GenBank/DDBJ databases">
        <authorList>
            <person name="Petersen C."/>
        </authorList>
    </citation>
    <scope>NUCLEOTIDE SEQUENCE</scope>
    <source>
        <strain evidence="1">IBT 34128</strain>
    </source>
</reference>
<dbReference type="GeneID" id="81399048"/>
<gene>
    <name evidence="1" type="ORF">NUU61_009354</name>
</gene>
<dbReference type="AlphaFoldDB" id="A0A9W9EN40"/>
<evidence type="ECO:0000313" key="1">
    <source>
        <dbReference type="EMBL" id="KAJ5084775.1"/>
    </source>
</evidence>
<dbReference type="OrthoDB" id="4390692at2759"/>
<comment type="caution">
    <text evidence="1">The sequence shown here is derived from an EMBL/GenBank/DDBJ whole genome shotgun (WGS) entry which is preliminary data.</text>
</comment>
<name>A0A9W9EN40_9EURO</name>
<protein>
    <submittedName>
        <fullName evidence="1">Uncharacterized protein</fullName>
    </submittedName>
</protein>